<evidence type="ECO:0000256" key="1">
    <source>
        <dbReference type="SAM" id="SignalP"/>
    </source>
</evidence>
<dbReference type="PANTHER" id="PTHR43143:SF6">
    <property type="entry name" value="BLL3016 PROTEIN"/>
    <property type="match status" value="1"/>
</dbReference>
<proteinExistence type="predicted"/>
<dbReference type="GO" id="GO:0016787">
    <property type="term" value="F:hydrolase activity"/>
    <property type="evidence" value="ECO:0007669"/>
    <property type="project" value="InterPro"/>
</dbReference>
<dbReference type="AlphaFoldDB" id="A0A497XQT5"/>
<comment type="caution">
    <text evidence="3">The sequence shown here is derived from an EMBL/GenBank/DDBJ whole genome shotgun (WGS) entry which is preliminary data.</text>
</comment>
<accession>A0A497XQT5</accession>
<dbReference type="Pfam" id="PF00149">
    <property type="entry name" value="Metallophos"/>
    <property type="match status" value="1"/>
</dbReference>
<dbReference type="SUPFAM" id="SSF56300">
    <property type="entry name" value="Metallo-dependent phosphatases"/>
    <property type="match status" value="1"/>
</dbReference>
<gene>
    <name evidence="3" type="ORF">BCF55_1647</name>
</gene>
<sequence>MKISRRQLIKVSAKAGMAAFTASALSPLMGVVNVVEAKSSRKSKISPFNFVVIGDTHLYEMPDHRFDKTFSRAINDILNMNPKPDFVLFIGDLAQFGKVAELEKGKRFLDKLDKAGIKYFIIPGEHDWYLDMGETWRKMFGKPYWSFNHRGVHFIGMNSILVRDYWTARNMSPEERMLAIAELECHICGLWGVREEQLEWLERDVKNLSPDTPVVVFTHSPLWNYYPRWNFQTEDAPQIREILSKFEKVIAIHGHVHQVVYNKTGNMVHIGNLATAWPWPYPPVELPYPKIRMLRVDPGDIYDGVGFASTYIDDTFLGKMRYHTWAELIPDDLKDGVPL</sequence>
<dbReference type="OrthoDB" id="1645838at2"/>
<keyword evidence="4" id="KW-1185">Reference proteome</keyword>
<dbReference type="InterPro" id="IPR004843">
    <property type="entry name" value="Calcineurin-like_PHP"/>
</dbReference>
<dbReference type="RefSeq" id="WP_121013184.1">
    <property type="nucleotide sequence ID" value="NZ_RCCJ01000001.1"/>
</dbReference>
<feature type="signal peptide" evidence="1">
    <location>
        <begin position="1"/>
        <end position="24"/>
    </location>
</feature>
<evidence type="ECO:0000313" key="3">
    <source>
        <dbReference type="EMBL" id="RLJ71347.1"/>
    </source>
</evidence>
<dbReference type="InterPro" id="IPR051918">
    <property type="entry name" value="STPP_CPPED1"/>
</dbReference>
<dbReference type="PANTHER" id="PTHR43143">
    <property type="entry name" value="METALLOPHOSPHOESTERASE, CALCINEURIN SUPERFAMILY"/>
    <property type="match status" value="1"/>
</dbReference>
<reference evidence="3 4" key="1">
    <citation type="submission" date="2018-10" db="EMBL/GenBank/DDBJ databases">
        <title>Genomic Encyclopedia of Archaeal and Bacterial Type Strains, Phase II (KMG-II): from individual species to whole genera.</title>
        <authorList>
            <person name="Goeker M."/>
        </authorList>
    </citation>
    <scope>NUCLEOTIDE SEQUENCE [LARGE SCALE GENOMIC DNA]</scope>
    <source>
        <strain evidence="3 4">DSM 16510</strain>
    </source>
</reference>
<feature type="domain" description="Calcineurin-like phosphoesterase" evidence="2">
    <location>
        <begin position="49"/>
        <end position="258"/>
    </location>
</feature>
<organism evidence="3 4">
    <name type="scientific">Hydrogenivirga caldilitoris</name>
    <dbReference type="NCBI Taxonomy" id="246264"/>
    <lineage>
        <taxon>Bacteria</taxon>
        <taxon>Pseudomonadati</taxon>
        <taxon>Aquificota</taxon>
        <taxon>Aquificia</taxon>
        <taxon>Aquificales</taxon>
        <taxon>Aquificaceae</taxon>
        <taxon>Hydrogenivirga</taxon>
    </lineage>
</organism>
<dbReference type="PROSITE" id="PS51318">
    <property type="entry name" value="TAT"/>
    <property type="match status" value="1"/>
</dbReference>
<protein>
    <submittedName>
        <fullName evidence="3">3',5'-cyclic AMP phosphodiesterase CpdA</fullName>
    </submittedName>
</protein>
<dbReference type="InterPro" id="IPR029052">
    <property type="entry name" value="Metallo-depent_PP-like"/>
</dbReference>
<dbReference type="Gene3D" id="3.60.21.10">
    <property type="match status" value="1"/>
</dbReference>
<feature type="chain" id="PRO_5019848722" evidence="1">
    <location>
        <begin position="25"/>
        <end position="339"/>
    </location>
</feature>
<evidence type="ECO:0000259" key="2">
    <source>
        <dbReference type="Pfam" id="PF00149"/>
    </source>
</evidence>
<keyword evidence="1" id="KW-0732">Signal</keyword>
<evidence type="ECO:0000313" key="4">
    <source>
        <dbReference type="Proteomes" id="UP000267841"/>
    </source>
</evidence>
<name>A0A497XQT5_9AQUI</name>
<dbReference type="EMBL" id="RCCJ01000001">
    <property type="protein sequence ID" value="RLJ71347.1"/>
    <property type="molecule type" value="Genomic_DNA"/>
</dbReference>
<dbReference type="InterPro" id="IPR006311">
    <property type="entry name" value="TAT_signal"/>
</dbReference>
<dbReference type="Proteomes" id="UP000267841">
    <property type="component" value="Unassembled WGS sequence"/>
</dbReference>